<dbReference type="InterPro" id="IPR029058">
    <property type="entry name" value="AB_hydrolase_fold"/>
</dbReference>
<evidence type="ECO:0000313" key="4">
    <source>
        <dbReference type="Proteomes" id="UP000035088"/>
    </source>
</evidence>
<name>G7H083_9ACTN</name>
<dbReference type="Gene3D" id="2.60.120.260">
    <property type="entry name" value="Galactose-binding domain-like"/>
    <property type="match status" value="1"/>
</dbReference>
<dbReference type="InterPro" id="IPR008979">
    <property type="entry name" value="Galactose-bd-like_sf"/>
</dbReference>
<dbReference type="NCBIfam" id="TIGR00976">
    <property type="entry name" value="CocE_NonD"/>
    <property type="match status" value="1"/>
</dbReference>
<dbReference type="Pfam" id="PF02129">
    <property type="entry name" value="Peptidase_S15"/>
    <property type="match status" value="1"/>
</dbReference>
<dbReference type="InterPro" id="IPR000383">
    <property type="entry name" value="Xaa-Pro-like_dom"/>
</dbReference>
<sequence length="570" mass="62250">MIAPSLTAPAAHAEPVTGLLGKVRDGRWYGAHIPTTGGARLYADVLLPARRSGRVPVVLAMGPYFQHYSPRSGGRQPADRYNDLIEGARLLKRGYAVVFVDLRGFGGSTGCPDNSGPVDRSDIRTAVRWAATRKWSSGRVAMYGKSYDGVTGLIAAGMRIPGLAGVVAQEPVYDWYRYLYGNGVPRTTRSRTPLSLIYTSVNPPPTNFNDLQFREYAARSAANIVNPTCNLAALAAQQNASPDDRYWKHRRILEPLSGSTVPIFLSQGFIDQNTAADGLAEALRYHSGPVNGWLGMWDHVRGNDTDRTTMMGAATDRSSTGRRDFLVQVAQFFDRHLKNEGAAPTGFYVQDNTGAWRTQPSWPLRSAVRKVELRTGTYRHDGKQVATKVRVRGRWLATQVDAVPAGAQLAQDTEDDSANGVWTMLPPEATAARISGAPWVTVNTRVRNNSSDPLVQKTPVAVDVYDVDPAGRATLITQNVGMLAPGSTRLRLYATDWLVRAGHRIAIRITDSNRGRWEYPVSPNNAAVTVVSGEALLPLAPINAGTPTTGSSNTSLEGYLHRYRYPVPRR</sequence>
<dbReference type="GO" id="GO:0008239">
    <property type="term" value="F:dipeptidyl-peptidase activity"/>
    <property type="evidence" value="ECO:0007669"/>
    <property type="project" value="InterPro"/>
</dbReference>
<comment type="caution">
    <text evidence="3">The sequence shown here is derived from an EMBL/GenBank/DDBJ whole genome shotgun (WGS) entry which is preliminary data.</text>
</comment>
<dbReference type="AlphaFoldDB" id="G7H083"/>
<dbReference type="SUPFAM" id="SSF49785">
    <property type="entry name" value="Galactose-binding domain-like"/>
    <property type="match status" value="1"/>
</dbReference>
<dbReference type="InterPro" id="IPR013736">
    <property type="entry name" value="Xaa-Pro_dipept_C"/>
</dbReference>
<gene>
    <name evidence="3" type="ORF">GOARA_035_00140</name>
</gene>
<evidence type="ECO:0000313" key="3">
    <source>
        <dbReference type="EMBL" id="GAB09258.1"/>
    </source>
</evidence>
<proteinExistence type="predicted"/>
<protein>
    <submittedName>
        <fullName evidence="3">Putative hydrolase</fullName>
    </submittedName>
</protein>
<dbReference type="InterPro" id="IPR005674">
    <property type="entry name" value="CocE/Ser_esterase"/>
</dbReference>
<dbReference type="EMBL" id="BAEE01000035">
    <property type="protein sequence ID" value="GAB09258.1"/>
    <property type="molecule type" value="Genomic_DNA"/>
</dbReference>
<evidence type="ECO:0000256" key="1">
    <source>
        <dbReference type="ARBA" id="ARBA00022801"/>
    </source>
</evidence>
<feature type="domain" description="Xaa-Pro dipeptidyl-peptidase C-terminal" evidence="2">
    <location>
        <begin position="330"/>
        <end position="541"/>
    </location>
</feature>
<keyword evidence="1 3" id="KW-0378">Hydrolase</keyword>
<dbReference type="SMART" id="SM00939">
    <property type="entry name" value="PepX_C"/>
    <property type="match status" value="1"/>
</dbReference>
<accession>G7H083</accession>
<dbReference type="Gene3D" id="3.40.50.1820">
    <property type="entry name" value="alpha/beta hydrolase"/>
    <property type="match status" value="1"/>
</dbReference>
<dbReference type="Gene3D" id="1.10.3020.10">
    <property type="entry name" value="alpha-amino acid ester hydrolase ( Helical cap domain)"/>
    <property type="match status" value="1"/>
</dbReference>
<keyword evidence="4" id="KW-1185">Reference proteome</keyword>
<dbReference type="Pfam" id="PF08530">
    <property type="entry name" value="PepX_C"/>
    <property type="match status" value="1"/>
</dbReference>
<organism evidence="3 4">
    <name type="scientific">Gordonia araii NBRC 100433</name>
    <dbReference type="NCBI Taxonomy" id="1073574"/>
    <lineage>
        <taxon>Bacteria</taxon>
        <taxon>Bacillati</taxon>
        <taxon>Actinomycetota</taxon>
        <taxon>Actinomycetes</taxon>
        <taxon>Mycobacteriales</taxon>
        <taxon>Gordoniaceae</taxon>
        <taxon>Gordonia</taxon>
    </lineage>
</organism>
<dbReference type="Proteomes" id="UP000035088">
    <property type="component" value="Unassembled WGS sequence"/>
</dbReference>
<evidence type="ECO:0000259" key="2">
    <source>
        <dbReference type="SMART" id="SM00939"/>
    </source>
</evidence>
<dbReference type="SUPFAM" id="SSF53474">
    <property type="entry name" value="alpha/beta-Hydrolases"/>
    <property type="match status" value="1"/>
</dbReference>
<reference evidence="3 4" key="1">
    <citation type="submission" date="2011-11" db="EMBL/GenBank/DDBJ databases">
        <title>Whole genome shotgun sequence of Gordonia araii NBRC 100433.</title>
        <authorList>
            <person name="Yoshida Y."/>
            <person name="Hosoyama A."/>
            <person name="Tsuchikane K."/>
            <person name="Katsumata H."/>
            <person name="Yamazaki S."/>
            <person name="Fujita N."/>
        </authorList>
    </citation>
    <scope>NUCLEOTIDE SEQUENCE [LARGE SCALE GENOMIC DNA]</scope>
    <source>
        <strain evidence="3 4">NBRC 100433</strain>
    </source>
</reference>